<feature type="domain" description="GTPase-associated system helical" evidence="1">
    <location>
        <begin position="52"/>
        <end position="354"/>
    </location>
</feature>
<dbReference type="AlphaFoldDB" id="A0A1Z3MNR4"/>
<geneLocation type="plasmid" evidence="2">
    <name>pAsa9</name>
</geneLocation>
<dbReference type="EMBL" id="KY555070">
    <property type="protein sequence ID" value="ASD49415.1"/>
    <property type="molecule type" value="Genomic_DNA"/>
</dbReference>
<name>A0A1Z3MNR4_AERSS</name>
<accession>A0A1Z3MNR4</accession>
<dbReference type="InterPro" id="IPR045523">
    <property type="entry name" value="GASH"/>
</dbReference>
<evidence type="ECO:0000259" key="1">
    <source>
        <dbReference type="Pfam" id="PF19994"/>
    </source>
</evidence>
<sequence>MAKFTFADRYAQASLAPSPQVISSRQEPANRIVSTVVGTGILDLVGAYYGSPDIDLSWFRDEFAKEDASFSLVNNERETKLLAALILEQLVGKARAEAILAIIAGSVMGLRPPAECEWLLRDAKEALGRFSVANREPQTVETNVTPTYTAKLKEEIAAIEEGDWAALLVALDKMRTETMSSASKVATQSSKALKGLDREIDLLREESQMLWWLFSGHSRSVERSFSLLTPHQAAVVGAFDLGTLTTVSLLGPVAAPAILERIIGLSKKSKGTQAIELSKVVDGFSPEDLESLEFDATKLPPRLAPFTAALDLAKTMGNGAWHARFSSKTGLDASIMSEPLALANQLYREHLLGQLL</sequence>
<dbReference type="RefSeq" id="WP_005321417.1">
    <property type="nucleotide sequence ID" value="NZ_CP038104.1"/>
</dbReference>
<dbReference type="Pfam" id="PF19994">
    <property type="entry name" value="GASH"/>
    <property type="match status" value="1"/>
</dbReference>
<proteinExistence type="predicted"/>
<reference evidence="2" key="1">
    <citation type="submission" date="2017-01" db="EMBL/GenBank/DDBJ databases">
        <title>Plasmid composition in Aeromonas salmonicida subsp. salmonicida 01-B526 unravels unsuspected type three secretion system loss patterns.</title>
        <authorList>
            <person name="Tanaka K.H."/>
            <person name="Vincent A.T."/>
            <person name="Emond-Rheault J.-G."/>
            <person name="Adamczuk M."/>
            <person name="Frenette M."/>
            <person name="Charette S.J."/>
        </authorList>
    </citation>
    <scope>NUCLEOTIDE SEQUENCE</scope>
    <source>
        <strain evidence="2">01-B526</strain>
        <plasmid evidence="2">pAsa9</plasmid>
    </source>
</reference>
<keyword evidence="2" id="KW-0614">Plasmid</keyword>
<protein>
    <recommendedName>
        <fullName evidence="1">GTPase-associated system helical domain-containing protein</fullName>
    </recommendedName>
</protein>
<organism evidence="2">
    <name type="scientific">Aeromonas salmonicida subsp. salmonicida</name>
    <dbReference type="NCBI Taxonomy" id="29491"/>
    <lineage>
        <taxon>Bacteria</taxon>
        <taxon>Pseudomonadati</taxon>
        <taxon>Pseudomonadota</taxon>
        <taxon>Gammaproteobacteria</taxon>
        <taxon>Aeromonadales</taxon>
        <taxon>Aeromonadaceae</taxon>
        <taxon>Aeromonas</taxon>
    </lineage>
</organism>
<evidence type="ECO:0000313" key="2">
    <source>
        <dbReference type="EMBL" id="ASD49415.1"/>
    </source>
</evidence>